<reference evidence="2" key="1">
    <citation type="submission" date="2017-05" db="EMBL/GenBank/DDBJ databases">
        <title>Draft genome sequence of Geobacter pelophilus, a iron(III)-reducing bacteria.</title>
        <authorList>
            <person name="Aoyagi T."/>
            <person name="Koike H."/>
            <person name="Morita T."/>
            <person name="Sato Y."/>
            <person name="Habe H."/>
            <person name="Hori T."/>
        </authorList>
    </citation>
    <scope>NUCLEOTIDE SEQUENCE [LARGE SCALE GENOMIC DNA]</scope>
    <source>
        <strain evidence="2">Drf2</strain>
    </source>
</reference>
<dbReference type="EMBL" id="BDQG01000001">
    <property type="protein sequence ID" value="GAW68361.1"/>
    <property type="molecule type" value="Genomic_DNA"/>
</dbReference>
<comment type="caution">
    <text evidence="1">The sequence shown here is derived from an EMBL/GenBank/DDBJ whole genome shotgun (WGS) entry which is preliminary data.</text>
</comment>
<accession>A0ABQ0MMQ8</accession>
<dbReference type="Proteomes" id="UP000194153">
    <property type="component" value="Unassembled WGS sequence"/>
</dbReference>
<protein>
    <submittedName>
        <fullName evidence="1">Uncharacterized protein</fullName>
    </submittedName>
</protein>
<organism evidence="1 2">
    <name type="scientific">Geoanaerobacter pelophilus</name>
    <dbReference type="NCBI Taxonomy" id="60036"/>
    <lineage>
        <taxon>Bacteria</taxon>
        <taxon>Pseudomonadati</taxon>
        <taxon>Thermodesulfobacteriota</taxon>
        <taxon>Desulfuromonadia</taxon>
        <taxon>Geobacterales</taxon>
        <taxon>Geobacteraceae</taxon>
        <taxon>Geoanaerobacter</taxon>
    </lineage>
</organism>
<sequence length="49" mass="4914">MRDAHAVGPGISPVAADTAPQLAVVRAVVRPVTAKAGVGRVRAPAAKEQ</sequence>
<proteinExistence type="predicted"/>
<keyword evidence="2" id="KW-1185">Reference proteome</keyword>
<name>A0ABQ0MMQ8_9BACT</name>
<evidence type="ECO:0000313" key="1">
    <source>
        <dbReference type="EMBL" id="GAW68361.1"/>
    </source>
</evidence>
<evidence type="ECO:0000313" key="2">
    <source>
        <dbReference type="Proteomes" id="UP000194153"/>
    </source>
</evidence>
<gene>
    <name evidence="1" type="ORF">GPEL0_01r4677</name>
</gene>